<name>A0A841ESE0_9BACT</name>
<dbReference type="AlphaFoldDB" id="A0A841ESE0"/>
<dbReference type="InterPro" id="IPR007353">
    <property type="entry name" value="DUF421"/>
</dbReference>
<feature type="domain" description="YetF C-terminal" evidence="8">
    <location>
        <begin position="82"/>
        <end position="150"/>
    </location>
</feature>
<dbReference type="Gene3D" id="3.30.240.20">
    <property type="entry name" value="bsu07140 like domains"/>
    <property type="match status" value="1"/>
</dbReference>
<gene>
    <name evidence="9" type="ORF">HNP25_001013</name>
</gene>
<comment type="subcellular location">
    <subcellularLocation>
        <location evidence="1">Cell membrane</location>
        <topology evidence="1">Multi-pass membrane protein</topology>
    </subcellularLocation>
</comment>
<keyword evidence="10" id="KW-1185">Reference proteome</keyword>
<evidence type="ECO:0000256" key="3">
    <source>
        <dbReference type="ARBA" id="ARBA00022475"/>
    </source>
</evidence>
<dbReference type="Proteomes" id="UP000524404">
    <property type="component" value="Unassembled WGS sequence"/>
</dbReference>
<dbReference type="PANTHER" id="PTHR34582">
    <property type="entry name" value="UPF0702 TRANSMEMBRANE PROTEIN YCAP"/>
    <property type="match status" value="1"/>
</dbReference>
<accession>A0A841ESE0</accession>
<evidence type="ECO:0000256" key="5">
    <source>
        <dbReference type="ARBA" id="ARBA00022989"/>
    </source>
</evidence>
<evidence type="ECO:0000256" key="2">
    <source>
        <dbReference type="ARBA" id="ARBA00006448"/>
    </source>
</evidence>
<feature type="transmembrane region" description="Helical" evidence="7">
    <location>
        <begin position="57"/>
        <end position="75"/>
    </location>
</feature>
<dbReference type="GO" id="GO:0005886">
    <property type="term" value="C:plasma membrane"/>
    <property type="evidence" value="ECO:0007669"/>
    <property type="project" value="UniProtKB-SubCell"/>
</dbReference>
<comment type="similarity">
    <text evidence="2">Belongs to the UPF0702 family.</text>
</comment>
<feature type="transmembrane region" description="Helical" evidence="7">
    <location>
        <begin position="32"/>
        <end position="51"/>
    </location>
</feature>
<dbReference type="EMBL" id="JACHKT010000005">
    <property type="protein sequence ID" value="MBB6002361.1"/>
    <property type="molecule type" value="Genomic_DNA"/>
</dbReference>
<evidence type="ECO:0000256" key="1">
    <source>
        <dbReference type="ARBA" id="ARBA00004651"/>
    </source>
</evidence>
<evidence type="ECO:0000256" key="4">
    <source>
        <dbReference type="ARBA" id="ARBA00022692"/>
    </source>
</evidence>
<dbReference type="PANTHER" id="PTHR34582:SF6">
    <property type="entry name" value="UPF0702 TRANSMEMBRANE PROTEIN YCAP"/>
    <property type="match status" value="1"/>
</dbReference>
<evidence type="ECO:0000313" key="9">
    <source>
        <dbReference type="EMBL" id="MBB6002361.1"/>
    </source>
</evidence>
<evidence type="ECO:0000313" key="10">
    <source>
        <dbReference type="Proteomes" id="UP000524404"/>
    </source>
</evidence>
<evidence type="ECO:0000259" key="8">
    <source>
        <dbReference type="Pfam" id="PF04239"/>
    </source>
</evidence>
<organism evidence="9 10">
    <name type="scientific">Arcicella rosea</name>
    <dbReference type="NCBI Taxonomy" id="502909"/>
    <lineage>
        <taxon>Bacteria</taxon>
        <taxon>Pseudomonadati</taxon>
        <taxon>Bacteroidota</taxon>
        <taxon>Cytophagia</taxon>
        <taxon>Cytophagales</taxon>
        <taxon>Flectobacillaceae</taxon>
        <taxon>Arcicella</taxon>
    </lineage>
</organism>
<dbReference type="RefSeq" id="WP_184131191.1">
    <property type="nucleotide sequence ID" value="NZ_JACHKT010000005.1"/>
</dbReference>
<keyword evidence="6 7" id="KW-0472">Membrane</keyword>
<evidence type="ECO:0000256" key="7">
    <source>
        <dbReference type="SAM" id="Phobius"/>
    </source>
</evidence>
<comment type="caution">
    <text evidence="9">The sequence shown here is derived from an EMBL/GenBank/DDBJ whole genome shotgun (WGS) entry which is preliminary data.</text>
</comment>
<proteinExistence type="inferred from homology"/>
<sequence>MDYFIISLKSIAVYVFIVAAIRLFGKKELSQLSVIDLVFILLISNAVQNAMVGDNTSLIGGFAAAGGLFAMNFVLKKIMFSNQTISKIIQGEPLMLVYQGKIKEQALQKSGLSLEELNAAIREHGVESIEKVDLAVLEVDGNISVLSNNYVHKTSQKRKIHKALTQK</sequence>
<dbReference type="Pfam" id="PF04239">
    <property type="entry name" value="DUF421"/>
    <property type="match status" value="1"/>
</dbReference>
<reference evidence="9 10" key="1">
    <citation type="submission" date="2020-08" db="EMBL/GenBank/DDBJ databases">
        <title>Functional genomics of gut bacteria from endangered species of beetles.</title>
        <authorList>
            <person name="Carlos-Shanley C."/>
        </authorList>
    </citation>
    <scope>NUCLEOTIDE SEQUENCE [LARGE SCALE GENOMIC DNA]</scope>
    <source>
        <strain evidence="9 10">S00070</strain>
    </source>
</reference>
<evidence type="ECO:0000256" key="6">
    <source>
        <dbReference type="ARBA" id="ARBA00023136"/>
    </source>
</evidence>
<feature type="transmembrane region" description="Helical" evidence="7">
    <location>
        <begin position="6"/>
        <end position="25"/>
    </location>
</feature>
<keyword evidence="4 7" id="KW-0812">Transmembrane</keyword>
<protein>
    <submittedName>
        <fullName evidence="9">Uncharacterized membrane protein YcaP (DUF421 family)</fullName>
    </submittedName>
</protein>
<dbReference type="InterPro" id="IPR023090">
    <property type="entry name" value="UPF0702_alpha/beta_dom_sf"/>
</dbReference>
<keyword evidence="3" id="KW-1003">Cell membrane</keyword>
<keyword evidence="5 7" id="KW-1133">Transmembrane helix</keyword>